<evidence type="ECO:0000256" key="1">
    <source>
        <dbReference type="SAM" id="MobiDB-lite"/>
    </source>
</evidence>
<comment type="caution">
    <text evidence="2">The sequence shown here is derived from an EMBL/GenBank/DDBJ whole genome shotgun (WGS) entry which is preliminary data.</text>
</comment>
<organism evidence="2 3">
    <name type="scientific">Rhodopseudomonas faecalis</name>
    <dbReference type="NCBI Taxonomy" id="99655"/>
    <lineage>
        <taxon>Bacteria</taxon>
        <taxon>Pseudomonadati</taxon>
        <taxon>Pseudomonadota</taxon>
        <taxon>Alphaproteobacteria</taxon>
        <taxon>Hyphomicrobiales</taxon>
        <taxon>Nitrobacteraceae</taxon>
        <taxon>Rhodopseudomonas</taxon>
    </lineage>
</organism>
<dbReference type="AlphaFoldDB" id="A0A318TJY2"/>
<evidence type="ECO:0000313" key="2">
    <source>
        <dbReference type="EMBL" id="PYF05026.1"/>
    </source>
</evidence>
<feature type="region of interest" description="Disordered" evidence="1">
    <location>
        <begin position="180"/>
        <end position="217"/>
    </location>
</feature>
<gene>
    <name evidence="2" type="ORF">BJ122_102252</name>
</gene>
<name>A0A318TJY2_9BRAD</name>
<dbReference type="EMBL" id="QJTI01000002">
    <property type="protein sequence ID" value="PYF05026.1"/>
    <property type="molecule type" value="Genomic_DNA"/>
</dbReference>
<sequence>MTQATKLSRLKAAADRADWREALRIAARFPELGKHGPAIKRAHEAFENGRFYEQLGMKPAELIAAGIDALCKRYSLNATTHGVNTMSKTYTAKSAAVRAARKELNNPQAKPGEDFKVAGSDERGWRYTIPSKGAAAPAAEPAADPKAEPTPAAMPERDPLQIPASLLRPPMTEEEKAAVAAKARRAASPEREIVVRKTQAPKAQAAKAPTDGNAPREGTISRQVYDLLIRPEGATTKDMKAIGLVDISVLVRAKKFAKSYGLEVRHEKEGPVTRVYLSQPAA</sequence>
<dbReference type="Proteomes" id="UP000248148">
    <property type="component" value="Unassembled WGS sequence"/>
</dbReference>
<proteinExistence type="predicted"/>
<feature type="compositionally biased region" description="Low complexity" evidence="1">
    <location>
        <begin position="197"/>
        <end position="210"/>
    </location>
</feature>
<reference evidence="2 3" key="1">
    <citation type="submission" date="2018-06" db="EMBL/GenBank/DDBJ databases">
        <title>Genomic Encyclopedia of Archaeal and Bacterial Type Strains, Phase II (KMG-II): from individual species to whole genera.</title>
        <authorList>
            <person name="Goeker M."/>
        </authorList>
    </citation>
    <scope>NUCLEOTIDE SEQUENCE [LARGE SCALE GENOMIC DNA]</scope>
    <source>
        <strain evidence="2 3">JCM 11668</strain>
    </source>
</reference>
<feature type="region of interest" description="Disordered" evidence="1">
    <location>
        <begin position="132"/>
        <end position="157"/>
    </location>
</feature>
<feature type="compositionally biased region" description="Low complexity" evidence="1">
    <location>
        <begin position="134"/>
        <end position="153"/>
    </location>
</feature>
<protein>
    <submittedName>
        <fullName evidence="2">Uncharacterized protein</fullName>
    </submittedName>
</protein>
<dbReference type="RefSeq" id="WP_110779662.1">
    <property type="nucleotide sequence ID" value="NZ_QJTI01000002.1"/>
</dbReference>
<evidence type="ECO:0000313" key="3">
    <source>
        <dbReference type="Proteomes" id="UP000248148"/>
    </source>
</evidence>
<accession>A0A318TJY2</accession>
<keyword evidence="3" id="KW-1185">Reference proteome</keyword>